<reference evidence="1" key="1">
    <citation type="submission" date="2018-06" db="EMBL/GenBank/DDBJ databases">
        <authorList>
            <person name="Zhirakovskaya E."/>
        </authorList>
    </citation>
    <scope>NUCLEOTIDE SEQUENCE</scope>
</reference>
<name>A0A3B0TY45_9ZZZZ</name>
<evidence type="ECO:0000313" key="1">
    <source>
        <dbReference type="EMBL" id="VAW22938.1"/>
    </source>
</evidence>
<organism evidence="1">
    <name type="scientific">hydrothermal vent metagenome</name>
    <dbReference type="NCBI Taxonomy" id="652676"/>
    <lineage>
        <taxon>unclassified sequences</taxon>
        <taxon>metagenomes</taxon>
        <taxon>ecological metagenomes</taxon>
    </lineage>
</organism>
<dbReference type="Pfam" id="PF13585">
    <property type="entry name" value="CHU_C"/>
    <property type="match status" value="1"/>
</dbReference>
<proteinExistence type="predicted"/>
<protein>
    <recommendedName>
        <fullName evidence="2">Internalin</fullName>
    </recommendedName>
</protein>
<gene>
    <name evidence="1" type="ORF">MNBD_BACTEROID01-906</name>
</gene>
<evidence type="ECO:0008006" key="2">
    <source>
        <dbReference type="Google" id="ProtNLM"/>
    </source>
</evidence>
<accession>A0A3B0TY45</accession>
<dbReference type="AlphaFoldDB" id="A0A3B0TY45"/>
<dbReference type="InterPro" id="IPR026341">
    <property type="entry name" value="T9SS_type_B"/>
</dbReference>
<dbReference type="NCBIfam" id="TIGR04131">
    <property type="entry name" value="Bac_Flav_CTERM"/>
    <property type="match status" value="1"/>
</dbReference>
<sequence>MSMRILFLLLTVLSGIHISYAQLESINIFVDNDITCEGDTVQLNIQIVQNGYNNLQFDWNNKNTLSNGNIVNPKAFPAVTTTYLVSVTDIENSITLTDSIEITVLPKPVVYAGDDDTVCLNQDFRVINAYTNNTTEFEWEHDGQGQLLQTGTLTPLYIPAGGEKGIVNIVLKLGGILFCQDVSDTLTLYIMDAPKVEMPIKADTICAYENYIVTEPTIRNATEFRWAHNGEGSLLNTNTLSPEYVPAKNESGVVDIVFSCSRYGLCTTSDTLKLNIATKPFVNIKERVVNLCSISSYYFSGNTIEDATEIKWTHDGSGRLYNTKSANPVYVPGEAESDQVNIFLKATGRCGITNDTVTLNIFNSDAVEVTPDTSICSNESIVLAASEGFSYLWDTGDTSSSIEVNPQKNTTYSVTITNEAGCSLKEYVNVEVSNINIEASPDVAICEGGETSISVTSSPNFSYKWDTGETANQITVQPGSDTDYSVEVTNAEGCSETVSINVAVHQLPSFTIEESFFEDKTIEVDPGDYQGYTFIISGEVVQEGFVNSYFYGDTIETGDSIVVVVTDEFGCSSEDFFYVEDVGSPMQEGPIANAFSPNNDGINDRFLQGHRIVVFDRSNKVLFDGSNGWDGTSNGNAMPRGTYYHIVYDTDGNIIYKGPVTLVR</sequence>
<dbReference type="EMBL" id="UOEP01000181">
    <property type="protein sequence ID" value="VAW22938.1"/>
    <property type="molecule type" value="Genomic_DNA"/>
</dbReference>